<reference evidence="2" key="1">
    <citation type="submission" date="2016-11" db="UniProtKB">
        <authorList>
            <consortium name="WormBaseParasite"/>
        </authorList>
    </citation>
    <scope>IDENTIFICATION</scope>
    <source>
        <strain evidence="2">KR3021</strain>
    </source>
</reference>
<name>A0AC35U3N4_9BILA</name>
<proteinExistence type="predicted"/>
<sequence>MESLLGSKNTSTTPEAIENLKEEMIENKEELGSESSTDSEETLQKSFPALNQAFNFATLGNPYAANFFLPHQILHPTYMPNLAAMTAAMNAIGNNEIHASKDPSPFSTVCSDMFESKSSAHSNYSRSPLNKSATTTCVVCGDVSSGRHYGAYACNGCSSFMKRSVRRRIIYRCQAGSGNCVVDKAHRNQCQACRLKKCFVQGMNKDAVQNERQPRHMATIKNSIEGDRNKLFSDFVENAKASTAEQTNSQFPVESSTTEGSSETSELSARILYMAIKWAKSLPSFSQLNANDQIVLLKANWSDLFILSALQFASAMDRFPLCQESIVEDIQRVNDHNYISLHDLFKIVKVDNIDQGEFACLKALVLFRPEVVGLSDRNQVEALQDQAQIMLGQHTGKCSSKPTRFGKLLLFLPLLRTVDRSAVKKEVLGVSYGSTSLDNVICNIFKD</sequence>
<dbReference type="Proteomes" id="UP000095286">
    <property type="component" value="Unplaced"/>
</dbReference>
<dbReference type="WBParaSite" id="RSKR_0000698500.1">
    <property type="protein sequence ID" value="RSKR_0000698500.1"/>
    <property type="gene ID" value="RSKR_0000698500"/>
</dbReference>
<protein>
    <submittedName>
        <fullName evidence="2">Nuclear receptor domain-containing protein</fullName>
    </submittedName>
</protein>
<organism evidence="1 2">
    <name type="scientific">Rhabditophanes sp. KR3021</name>
    <dbReference type="NCBI Taxonomy" id="114890"/>
    <lineage>
        <taxon>Eukaryota</taxon>
        <taxon>Metazoa</taxon>
        <taxon>Ecdysozoa</taxon>
        <taxon>Nematoda</taxon>
        <taxon>Chromadorea</taxon>
        <taxon>Rhabditida</taxon>
        <taxon>Tylenchina</taxon>
        <taxon>Panagrolaimomorpha</taxon>
        <taxon>Strongyloidoidea</taxon>
        <taxon>Alloionematidae</taxon>
        <taxon>Rhabditophanes</taxon>
    </lineage>
</organism>
<evidence type="ECO:0000313" key="1">
    <source>
        <dbReference type="Proteomes" id="UP000095286"/>
    </source>
</evidence>
<accession>A0AC35U3N4</accession>
<evidence type="ECO:0000313" key="2">
    <source>
        <dbReference type="WBParaSite" id="RSKR_0000698500.1"/>
    </source>
</evidence>